<feature type="compositionally biased region" description="Basic and acidic residues" evidence="1">
    <location>
        <begin position="39"/>
        <end position="65"/>
    </location>
</feature>
<feature type="region of interest" description="Disordered" evidence="1">
    <location>
        <begin position="1"/>
        <end position="92"/>
    </location>
</feature>
<evidence type="ECO:0000313" key="3">
    <source>
        <dbReference type="Proteomes" id="UP001066276"/>
    </source>
</evidence>
<keyword evidence="3" id="KW-1185">Reference proteome</keyword>
<dbReference type="AlphaFoldDB" id="A0AAV7MBQ0"/>
<protein>
    <submittedName>
        <fullName evidence="2">Uncharacterized protein</fullName>
    </submittedName>
</protein>
<comment type="caution">
    <text evidence="2">The sequence shown here is derived from an EMBL/GenBank/DDBJ whole genome shotgun (WGS) entry which is preliminary data.</text>
</comment>
<sequence>MGASTGKTAEYPGGTRRSSLPPDMSMRDDVRPRIGIQGHDIEEVGRPDKRERETKMATEDVERGIGRTTQQKPDDLKGRKGDPRKRATGPDR</sequence>
<name>A0AAV7MBQ0_PLEWA</name>
<dbReference type="Proteomes" id="UP001066276">
    <property type="component" value="Chromosome 10"/>
</dbReference>
<proteinExistence type="predicted"/>
<evidence type="ECO:0000256" key="1">
    <source>
        <dbReference type="SAM" id="MobiDB-lite"/>
    </source>
</evidence>
<reference evidence="2" key="1">
    <citation type="journal article" date="2022" name="bioRxiv">
        <title>Sequencing and chromosome-scale assembly of the giantPleurodeles waltlgenome.</title>
        <authorList>
            <person name="Brown T."/>
            <person name="Elewa A."/>
            <person name="Iarovenko S."/>
            <person name="Subramanian E."/>
            <person name="Araus A.J."/>
            <person name="Petzold A."/>
            <person name="Susuki M."/>
            <person name="Suzuki K.-i.T."/>
            <person name="Hayashi T."/>
            <person name="Toyoda A."/>
            <person name="Oliveira C."/>
            <person name="Osipova E."/>
            <person name="Leigh N.D."/>
            <person name="Simon A."/>
            <person name="Yun M.H."/>
        </authorList>
    </citation>
    <scope>NUCLEOTIDE SEQUENCE</scope>
    <source>
        <strain evidence="2">20211129_DDA</strain>
        <tissue evidence="2">Liver</tissue>
    </source>
</reference>
<feature type="compositionally biased region" description="Basic and acidic residues" evidence="1">
    <location>
        <begin position="72"/>
        <end position="92"/>
    </location>
</feature>
<gene>
    <name evidence="2" type="ORF">NDU88_004435</name>
</gene>
<dbReference type="EMBL" id="JANPWB010000014">
    <property type="protein sequence ID" value="KAJ1099333.1"/>
    <property type="molecule type" value="Genomic_DNA"/>
</dbReference>
<organism evidence="2 3">
    <name type="scientific">Pleurodeles waltl</name>
    <name type="common">Iberian ribbed newt</name>
    <dbReference type="NCBI Taxonomy" id="8319"/>
    <lineage>
        <taxon>Eukaryota</taxon>
        <taxon>Metazoa</taxon>
        <taxon>Chordata</taxon>
        <taxon>Craniata</taxon>
        <taxon>Vertebrata</taxon>
        <taxon>Euteleostomi</taxon>
        <taxon>Amphibia</taxon>
        <taxon>Batrachia</taxon>
        <taxon>Caudata</taxon>
        <taxon>Salamandroidea</taxon>
        <taxon>Salamandridae</taxon>
        <taxon>Pleurodelinae</taxon>
        <taxon>Pleurodeles</taxon>
    </lineage>
</organism>
<evidence type="ECO:0000313" key="2">
    <source>
        <dbReference type="EMBL" id="KAJ1099333.1"/>
    </source>
</evidence>
<accession>A0AAV7MBQ0</accession>